<dbReference type="EMBL" id="GBRH01181686">
    <property type="protein sequence ID" value="JAE16210.1"/>
    <property type="molecule type" value="Transcribed_RNA"/>
</dbReference>
<accession>A0A0A9FTL8</accession>
<sequence>MCQGGAATMQSFLVGWIFGLLKAGLSTNGS</sequence>
<reference evidence="1" key="2">
    <citation type="journal article" date="2015" name="Data Brief">
        <title>Shoot transcriptome of the giant reed, Arundo donax.</title>
        <authorList>
            <person name="Barrero R.A."/>
            <person name="Guerrero F.D."/>
            <person name="Moolhuijzen P."/>
            <person name="Goolsby J.A."/>
            <person name="Tidwell J."/>
            <person name="Bellgard S.E."/>
            <person name="Bellgard M.I."/>
        </authorList>
    </citation>
    <scope>NUCLEOTIDE SEQUENCE</scope>
    <source>
        <tissue evidence="1">Shoot tissue taken approximately 20 cm above the soil surface</tissue>
    </source>
</reference>
<dbReference type="AlphaFoldDB" id="A0A0A9FTL8"/>
<reference evidence="1" key="1">
    <citation type="submission" date="2014-09" db="EMBL/GenBank/DDBJ databases">
        <authorList>
            <person name="Magalhaes I.L.F."/>
            <person name="Oliveira U."/>
            <person name="Santos F.R."/>
            <person name="Vidigal T.H.D.A."/>
            <person name="Brescovit A.D."/>
            <person name="Santos A.J."/>
        </authorList>
    </citation>
    <scope>NUCLEOTIDE SEQUENCE</scope>
    <source>
        <tissue evidence="1">Shoot tissue taken approximately 20 cm above the soil surface</tissue>
    </source>
</reference>
<organism evidence="1">
    <name type="scientific">Arundo donax</name>
    <name type="common">Giant reed</name>
    <name type="synonym">Donax arundinaceus</name>
    <dbReference type="NCBI Taxonomy" id="35708"/>
    <lineage>
        <taxon>Eukaryota</taxon>
        <taxon>Viridiplantae</taxon>
        <taxon>Streptophyta</taxon>
        <taxon>Embryophyta</taxon>
        <taxon>Tracheophyta</taxon>
        <taxon>Spermatophyta</taxon>
        <taxon>Magnoliopsida</taxon>
        <taxon>Liliopsida</taxon>
        <taxon>Poales</taxon>
        <taxon>Poaceae</taxon>
        <taxon>PACMAD clade</taxon>
        <taxon>Arundinoideae</taxon>
        <taxon>Arundineae</taxon>
        <taxon>Arundo</taxon>
    </lineage>
</organism>
<protein>
    <submittedName>
        <fullName evidence="1">Uncharacterized protein</fullName>
    </submittedName>
</protein>
<proteinExistence type="predicted"/>
<name>A0A0A9FTL8_ARUDO</name>
<evidence type="ECO:0000313" key="1">
    <source>
        <dbReference type="EMBL" id="JAE16210.1"/>
    </source>
</evidence>